<evidence type="ECO:0000256" key="4">
    <source>
        <dbReference type="ARBA" id="ARBA00022670"/>
    </source>
</evidence>
<protein>
    <recommendedName>
        <fullName evidence="13">CLIP domain-containing serine protease</fullName>
        <ecNumber evidence="12">3.4.21.-</ecNumber>
    </recommendedName>
</protein>
<dbReference type="InterPro" id="IPR051487">
    <property type="entry name" value="Ser/Thr_Proteases_Immune/Dev"/>
</dbReference>
<dbReference type="FunFam" id="2.40.10.10:FF:000028">
    <property type="entry name" value="Serine protease easter"/>
    <property type="match status" value="1"/>
</dbReference>
<dbReference type="Gene3D" id="2.40.10.10">
    <property type="entry name" value="Trypsin-like serine proteases"/>
    <property type="match status" value="2"/>
</dbReference>
<keyword evidence="5 13" id="KW-0732">Signal</keyword>
<dbReference type="SMART" id="SM00020">
    <property type="entry name" value="Tryp_SPc"/>
    <property type="match status" value="1"/>
</dbReference>
<accession>A0A1S4FCR0</accession>
<evidence type="ECO:0000313" key="15">
    <source>
        <dbReference type="EnsemblMetazoa" id="AAEL006161-PB"/>
    </source>
</evidence>
<dbReference type="InterPro" id="IPR018114">
    <property type="entry name" value="TRYPSIN_HIS"/>
</dbReference>
<evidence type="ECO:0000256" key="12">
    <source>
        <dbReference type="RuleBase" id="RU363034"/>
    </source>
</evidence>
<reference evidence="15" key="2">
    <citation type="submission" date="2020-05" db="UniProtKB">
        <authorList>
            <consortium name="EnsemblMetazoa"/>
        </authorList>
    </citation>
    <scope>IDENTIFICATION</scope>
    <source>
        <strain evidence="15">LVP_AGWG</strain>
    </source>
</reference>
<dbReference type="VEuPathDB" id="VectorBase:AAEL006161"/>
<dbReference type="Pfam" id="PF00089">
    <property type="entry name" value="Trypsin"/>
    <property type="match status" value="1"/>
</dbReference>
<evidence type="ECO:0000256" key="1">
    <source>
        <dbReference type="ARBA" id="ARBA00004613"/>
    </source>
</evidence>
<dbReference type="GO" id="GO:0006508">
    <property type="term" value="P:proteolysis"/>
    <property type="evidence" value="ECO:0007669"/>
    <property type="project" value="UniProtKB-KW"/>
</dbReference>
<feature type="chain" id="PRO_5036529616" description="CLIP domain-containing serine protease" evidence="13">
    <location>
        <begin position="22"/>
        <end position="371"/>
    </location>
</feature>
<dbReference type="GO" id="GO:0045087">
    <property type="term" value="P:innate immune response"/>
    <property type="evidence" value="ECO:0007669"/>
    <property type="project" value="UniProtKB-KW"/>
</dbReference>
<proteinExistence type="inferred from homology"/>
<feature type="signal peptide" evidence="13">
    <location>
        <begin position="1"/>
        <end position="21"/>
    </location>
</feature>
<dbReference type="PROSITE" id="PS00134">
    <property type="entry name" value="TRYPSIN_HIS"/>
    <property type="match status" value="1"/>
</dbReference>
<dbReference type="Proteomes" id="UP000008820">
    <property type="component" value="Chromosome 1"/>
</dbReference>
<evidence type="ECO:0000256" key="3">
    <source>
        <dbReference type="ARBA" id="ARBA00022588"/>
    </source>
</evidence>
<dbReference type="InterPro" id="IPR001314">
    <property type="entry name" value="Peptidase_S1A"/>
</dbReference>
<dbReference type="GO" id="GO:0005576">
    <property type="term" value="C:extracellular region"/>
    <property type="evidence" value="ECO:0007669"/>
    <property type="project" value="UniProtKB-SubCell"/>
</dbReference>
<evidence type="ECO:0000256" key="11">
    <source>
        <dbReference type="ARBA" id="ARBA00024195"/>
    </source>
</evidence>
<dbReference type="PROSITE" id="PS50240">
    <property type="entry name" value="TRYPSIN_DOM"/>
    <property type="match status" value="1"/>
</dbReference>
<evidence type="ECO:0000256" key="2">
    <source>
        <dbReference type="ARBA" id="ARBA00022525"/>
    </source>
</evidence>
<keyword evidence="8" id="KW-0391">Immunity</keyword>
<evidence type="ECO:0000313" key="16">
    <source>
        <dbReference type="Proteomes" id="UP000008820"/>
    </source>
</evidence>
<keyword evidence="6 12" id="KW-0378">Hydrolase</keyword>
<dbReference type="PANTHER" id="PTHR24256">
    <property type="entry name" value="TRYPTASE-RELATED"/>
    <property type="match status" value="1"/>
</dbReference>
<dbReference type="PRINTS" id="PR00722">
    <property type="entry name" value="CHYMOTRYPSIN"/>
</dbReference>
<dbReference type="Pfam" id="PF12032">
    <property type="entry name" value="CLIP"/>
    <property type="match status" value="1"/>
</dbReference>
<gene>
    <name evidence="15" type="primary">5567560</name>
</gene>
<evidence type="ECO:0000256" key="14">
    <source>
        <dbReference type="SAM" id="MobiDB-lite"/>
    </source>
</evidence>
<reference evidence="15 16" key="1">
    <citation type="submission" date="2017-06" db="EMBL/GenBank/DDBJ databases">
        <title>Aedes aegypti genome working group (AGWG) sequencing and assembly.</title>
        <authorList>
            <consortium name="Aedes aegypti Genome Working Group (AGWG)"/>
            <person name="Matthews B.J."/>
        </authorList>
    </citation>
    <scope>NUCLEOTIDE SEQUENCE [LARGE SCALE GENOMIC DNA]</scope>
    <source>
        <strain evidence="15 16">LVP_AGWG</strain>
    </source>
</reference>
<dbReference type="InterPro" id="IPR022700">
    <property type="entry name" value="CLIP"/>
</dbReference>
<evidence type="ECO:0000256" key="6">
    <source>
        <dbReference type="ARBA" id="ARBA00022801"/>
    </source>
</evidence>
<evidence type="ECO:0000256" key="7">
    <source>
        <dbReference type="ARBA" id="ARBA00022825"/>
    </source>
</evidence>
<evidence type="ECO:0000256" key="10">
    <source>
        <dbReference type="ARBA" id="ARBA00023180"/>
    </source>
</evidence>
<name>A0A1S4FCR0_AEDAE</name>
<keyword evidence="7 12" id="KW-0720">Serine protease</keyword>
<evidence type="ECO:0000256" key="9">
    <source>
        <dbReference type="ARBA" id="ARBA00023157"/>
    </source>
</evidence>
<organism evidence="15 16">
    <name type="scientific">Aedes aegypti</name>
    <name type="common">Yellowfever mosquito</name>
    <name type="synonym">Culex aegypti</name>
    <dbReference type="NCBI Taxonomy" id="7159"/>
    <lineage>
        <taxon>Eukaryota</taxon>
        <taxon>Metazoa</taxon>
        <taxon>Ecdysozoa</taxon>
        <taxon>Arthropoda</taxon>
        <taxon>Hexapoda</taxon>
        <taxon>Insecta</taxon>
        <taxon>Pterygota</taxon>
        <taxon>Neoptera</taxon>
        <taxon>Endopterygota</taxon>
        <taxon>Diptera</taxon>
        <taxon>Nematocera</taxon>
        <taxon>Culicoidea</taxon>
        <taxon>Culicidae</taxon>
        <taxon>Culicinae</taxon>
        <taxon>Aedini</taxon>
        <taxon>Aedes</taxon>
        <taxon>Stegomyia</taxon>
    </lineage>
</organism>
<dbReference type="GO" id="GO:0004252">
    <property type="term" value="F:serine-type endopeptidase activity"/>
    <property type="evidence" value="ECO:0007669"/>
    <property type="project" value="UniProtKB-UniRule"/>
</dbReference>
<dbReference type="EnsemblMetazoa" id="AAEL006161-RB">
    <property type="protein sequence ID" value="AAEL006161-PB"/>
    <property type="gene ID" value="AAEL006161"/>
</dbReference>
<dbReference type="InterPro" id="IPR001254">
    <property type="entry name" value="Trypsin_dom"/>
</dbReference>
<keyword evidence="10" id="KW-0325">Glycoprotein</keyword>
<dbReference type="InterPro" id="IPR038565">
    <property type="entry name" value="CLIP_sf"/>
</dbReference>
<keyword evidence="9" id="KW-1015">Disulfide bond</keyword>
<evidence type="ECO:0000256" key="13">
    <source>
        <dbReference type="RuleBase" id="RU366078"/>
    </source>
</evidence>
<dbReference type="SMART" id="SM00680">
    <property type="entry name" value="CLIP"/>
    <property type="match status" value="1"/>
</dbReference>
<dbReference type="AlphaFoldDB" id="A0A1S4FCR0"/>
<dbReference type="SUPFAM" id="SSF50494">
    <property type="entry name" value="Trypsin-like serine proteases"/>
    <property type="match status" value="1"/>
</dbReference>
<keyword evidence="4 12" id="KW-0645">Protease</keyword>
<dbReference type="FunFam" id="2.40.10.10:FF:000002">
    <property type="entry name" value="Transmembrane protease serine"/>
    <property type="match status" value="1"/>
</dbReference>
<dbReference type="CDD" id="cd00190">
    <property type="entry name" value="Tryp_SPc"/>
    <property type="match status" value="1"/>
</dbReference>
<keyword evidence="2 13" id="KW-0964">Secreted</keyword>
<dbReference type="PROSITE" id="PS00135">
    <property type="entry name" value="TRYPSIN_SER"/>
    <property type="match status" value="1"/>
</dbReference>
<evidence type="ECO:0000256" key="8">
    <source>
        <dbReference type="ARBA" id="ARBA00022859"/>
    </source>
</evidence>
<dbReference type="InParanoid" id="A0A1S4FCR0"/>
<comment type="domain">
    <text evidence="13">The clip domain consists of 35-55 residues which are 'knitted' together usually by 3 conserved disulfide bonds forming a clip-like compact structure.</text>
</comment>
<feature type="region of interest" description="Disordered" evidence="14">
    <location>
        <begin position="86"/>
        <end position="111"/>
    </location>
</feature>
<dbReference type="Gene3D" id="3.30.1640.30">
    <property type="match status" value="1"/>
</dbReference>
<evidence type="ECO:0000256" key="5">
    <source>
        <dbReference type="ARBA" id="ARBA00022729"/>
    </source>
</evidence>
<dbReference type="EC" id="3.4.21.-" evidence="12"/>
<comment type="similarity">
    <text evidence="11 13">Belongs to the peptidase S1 family. CLIP subfamily.</text>
</comment>
<keyword evidence="3" id="KW-0399">Innate immunity</keyword>
<dbReference type="InterPro" id="IPR009003">
    <property type="entry name" value="Peptidase_S1_PA"/>
</dbReference>
<dbReference type="InterPro" id="IPR043504">
    <property type="entry name" value="Peptidase_S1_PA_chymotrypsin"/>
</dbReference>
<dbReference type="OrthoDB" id="7758796at2759"/>
<comment type="subcellular location">
    <subcellularLocation>
        <location evidence="1 13">Secreted</location>
    </subcellularLocation>
</comment>
<dbReference type="InterPro" id="IPR033116">
    <property type="entry name" value="TRYPSIN_SER"/>
</dbReference>
<dbReference type="PROSITE" id="PS51888">
    <property type="entry name" value="CLIP"/>
    <property type="match status" value="1"/>
</dbReference>
<sequence>MKSCIFLSLCCVLVISRWASSQEIEDCLTGKAHKGKCVSIANCPSLLRIAQSPVISESDKLKLREHVCGNRKVCCRSPLQVTTTSTTTESYSYDDVEESQPTNQPLLPKENDCGLDTASQRIIGGDITDKEQFRWTVALDYKHPRTGGVKCGGSLINTRYVLTAAHCVFRVQKQDLTLRLGEWDIEQNPDCEEEDEEDCNPEVRIVRVSQIIIHPDYKDKTNDIALLRMEQALPNEYTSHILPICMPLSAELMQDVFTNRNVSVVGWGKNEKEIRSRFKMYAELITINNQRCEQALEKPLHDTQMCAQSFTETIRDTCGGDSGGPLQIQIKGTYYLVGIVSHGPPCGKTLLPAVYTRVTSFLDWILENITD</sequence>
<keyword evidence="16" id="KW-1185">Reference proteome</keyword>